<protein>
    <submittedName>
        <fullName evidence="1">Uncharacterized protein</fullName>
    </submittedName>
</protein>
<evidence type="ECO:0000313" key="2">
    <source>
        <dbReference type="Proteomes" id="UP001060164"/>
    </source>
</evidence>
<organism evidence="1 2">
    <name type="scientific">Ruminococcus gauvreauii</name>
    <dbReference type="NCBI Taxonomy" id="438033"/>
    <lineage>
        <taxon>Bacteria</taxon>
        <taxon>Bacillati</taxon>
        <taxon>Bacillota</taxon>
        <taxon>Clostridia</taxon>
        <taxon>Eubacteriales</taxon>
        <taxon>Oscillospiraceae</taxon>
        <taxon>Ruminococcus</taxon>
    </lineage>
</organism>
<accession>A0ABY5VDS1</accession>
<gene>
    <name evidence="1" type="ORF">NQ502_15115</name>
</gene>
<dbReference type="RefSeq" id="WP_148511937.1">
    <property type="nucleotide sequence ID" value="NZ_CABLBR010000018.1"/>
</dbReference>
<keyword evidence="2" id="KW-1185">Reference proteome</keyword>
<reference evidence="1" key="1">
    <citation type="journal article" date="2022" name="Cell">
        <title>Design, construction, and in vivo augmentation of a complex gut microbiome.</title>
        <authorList>
            <person name="Cheng A.G."/>
            <person name="Ho P.Y."/>
            <person name="Aranda-Diaz A."/>
            <person name="Jain S."/>
            <person name="Yu F.B."/>
            <person name="Meng X."/>
            <person name="Wang M."/>
            <person name="Iakiviak M."/>
            <person name="Nagashima K."/>
            <person name="Zhao A."/>
            <person name="Murugkar P."/>
            <person name="Patil A."/>
            <person name="Atabakhsh K."/>
            <person name="Weakley A."/>
            <person name="Yan J."/>
            <person name="Brumbaugh A.R."/>
            <person name="Higginbottom S."/>
            <person name="Dimas A."/>
            <person name="Shiver A.L."/>
            <person name="Deutschbauer A."/>
            <person name="Neff N."/>
            <person name="Sonnenburg J.L."/>
            <person name="Huang K.C."/>
            <person name="Fischbach M.A."/>
        </authorList>
    </citation>
    <scope>NUCLEOTIDE SEQUENCE</scope>
    <source>
        <strain evidence="1">DSM 19829</strain>
    </source>
</reference>
<sequence>MKNPYVEIELQMARTIDYLIAAAKADTQEKLGDLHSQIIQAVNAQMELQYENYELPDHICSSSVTLQIQDDETGRLYTRTLPLDFKENNNGLTLEGETSQGKPSEIVFLSNTALDKIADVTGHGPDQSRCDD</sequence>
<evidence type="ECO:0000313" key="1">
    <source>
        <dbReference type="EMBL" id="UWP58690.1"/>
    </source>
</evidence>
<proteinExistence type="predicted"/>
<name>A0ABY5VDS1_9FIRM</name>
<dbReference type="Proteomes" id="UP001060164">
    <property type="component" value="Chromosome"/>
</dbReference>
<dbReference type="EMBL" id="CP102290">
    <property type="protein sequence ID" value="UWP58690.1"/>
    <property type="molecule type" value="Genomic_DNA"/>
</dbReference>